<dbReference type="EMBL" id="BAMD01000096">
    <property type="protein sequence ID" value="GAF05557.1"/>
    <property type="molecule type" value="Genomic_DNA"/>
</dbReference>
<evidence type="ECO:0000256" key="2">
    <source>
        <dbReference type="SAM" id="SignalP"/>
    </source>
</evidence>
<protein>
    <recommendedName>
        <fullName evidence="5">Auto-transporter adhesin head GIN domain-containing protein</fullName>
    </recommendedName>
</protein>
<proteinExistence type="predicted"/>
<name>W7YAY4_9BACT</name>
<organism evidence="3 4">
    <name type="scientific">Saccharicrinis fermentans DSM 9555 = JCM 21142</name>
    <dbReference type="NCBI Taxonomy" id="869213"/>
    <lineage>
        <taxon>Bacteria</taxon>
        <taxon>Pseudomonadati</taxon>
        <taxon>Bacteroidota</taxon>
        <taxon>Bacteroidia</taxon>
        <taxon>Marinilabiliales</taxon>
        <taxon>Marinilabiliaceae</taxon>
        <taxon>Saccharicrinis</taxon>
    </lineage>
</organism>
<evidence type="ECO:0000313" key="4">
    <source>
        <dbReference type="Proteomes" id="UP000019402"/>
    </source>
</evidence>
<dbReference type="eggNOG" id="COG1044">
    <property type="taxonomic scope" value="Bacteria"/>
</dbReference>
<feature type="signal peptide" evidence="2">
    <location>
        <begin position="1"/>
        <end position="20"/>
    </location>
</feature>
<dbReference type="OrthoDB" id="9808753at2"/>
<keyword evidence="4" id="KW-1185">Reference proteome</keyword>
<evidence type="ECO:0000256" key="1">
    <source>
        <dbReference type="SAM" id="Coils"/>
    </source>
</evidence>
<dbReference type="Proteomes" id="UP000019402">
    <property type="component" value="Unassembled WGS sequence"/>
</dbReference>
<comment type="caution">
    <text evidence="3">The sequence shown here is derived from an EMBL/GenBank/DDBJ whole genome shotgun (WGS) entry which is preliminary data.</text>
</comment>
<accession>W7YAY4</accession>
<reference evidence="3 4" key="1">
    <citation type="journal article" date="2014" name="Genome Announc.">
        <title>Draft Genome Sequence of Cytophaga fermentans JCM 21142T, a Facultative Anaerobe Isolated from Marine Mud.</title>
        <authorList>
            <person name="Starns D."/>
            <person name="Oshima K."/>
            <person name="Suda W."/>
            <person name="Iino T."/>
            <person name="Yuki M."/>
            <person name="Inoue J."/>
            <person name="Kitamura K."/>
            <person name="Iida T."/>
            <person name="Darby A."/>
            <person name="Hattori M."/>
            <person name="Ohkuma M."/>
        </authorList>
    </citation>
    <scope>NUCLEOTIDE SEQUENCE [LARGE SCALE GENOMIC DNA]</scope>
    <source>
        <strain evidence="3 4">JCM 21142</strain>
    </source>
</reference>
<dbReference type="AlphaFoldDB" id="W7YAY4"/>
<gene>
    <name evidence="3" type="ORF">JCM21142_104297</name>
</gene>
<evidence type="ECO:0000313" key="3">
    <source>
        <dbReference type="EMBL" id="GAF05557.1"/>
    </source>
</evidence>
<keyword evidence="1" id="KW-0175">Coiled coil</keyword>
<sequence>MKCLFVPLLLSINFTIVLHAQEFEWNVKNTGSKAGERIVAVLDAGTIGRYTGVAIIGQIVDNNGNWGYNLPSVSDFKLYVRFSGGLAYDLVQNEKTSKIILGLRKITDSKIHLIANCPYNHMAMRINLIKVAGGVDITLGDPDSVVVEGEQLMSEPRYEIDNLYVDGSGNVSIGNTSPQAKLHVSGDILAEEIRVEDIAANNLNLAGNLAANNIIVTANGETADFVFADDYHLAPLSEVENYILTHKHLPGIPNAIQMEEQGVNLAEMNKLLLQKVEELVLYQITKEKEVKRLEAEIESLEEEKRKGKEKLDEVLSKGQRARKEMVKRLAKLEKIILSNK</sequence>
<evidence type="ECO:0008006" key="5">
    <source>
        <dbReference type="Google" id="ProtNLM"/>
    </source>
</evidence>
<dbReference type="RefSeq" id="WP_052343272.1">
    <property type="nucleotide sequence ID" value="NZ_BAMD01000096.1"/>
</dbReference>
<dbReference type="STRING" id="869213.GCA_000517085_03475"/>
<feature type="chain" id="PRO_5004907240" description="Auto-transporter adhesin head GIN domain-containing protein" evidence="2">
    <location>
        <begin position="21"/>
        <end position="340"/>
    </location>
</feature>
<keyword evidence="2" id="KW-0732">Signal</keyword>
<feature type="coiled-coil region" evidence="1">
    <location>
        <begin position="283"/>
        <end position="317"/>
    </location>
</feature>